<dbReference type="CDD" id="cd00609">
    <property type="entry name" value="AAT_like"/>
    <property type="match status" value="1"/>
</dbReference>
<dbReference type="GO" id="GO:0033585">
    <property type="term" value="P:L-phenylalanine biosynthetic process from chorismate via phenylpyruvate"/>
    <property type="evidence" value="ECO:0007669"/>
    <property type="project" value="TreeGrafter"/>
</dbReference>
<dbReference type="InterPro" id="IPR015424">
    <property type="entry name" value="PyrdxlP-dep_Trfase"/>
</dbReference>
<comment type="subunit">
    <text evidence="3">Homodimer.</text>
</comment>
<dbReference type="PROSITE" id="PS00105">
    <property type="entry name" value="AA_TRANSFER_CLASS_1"/>
    <property type="match status" value="1"/>
</dbReference>
<dbReference type="RefSeq" id="WP_090898679.1">
    <property type="nucleotide sequence ID" value="NZ_FNYO01000016.1"/>
</dbReference>
<sequence>MSLFSAVEMAPRDPILGLTEAFNADTRPTKVNLGVGVYYNEEGRIPLLRAVAEAEKARIAAHAPRGYLPIEGIGAYDQAVQKLLFGNDSALLADGRVVTAQALGGTGALKVGADFLKRLLPDAVVAISDPSWENHRALFESAGFRVQSYRYYDAASHGLNRAGMLEDIKALPARSIVLLHACCHNPTGVDLSGDDWKRVLEAIREGGHVPFLDIAYQGFGDGIEEDAEAVRLFAESGLPFFVSSSFSKSFSLYGERVGALSIVTASKDEAARVLSQVKRVIRTNYSNPPTHGASVVASVLNSPELRALWEAELAEMRGRIRSMRQALVEQLAAQGAKRDFGFVAQQRGMFSYSGLSAEQVERLRSEFGIYAVATGRICVAALNQRNLASVTQAIAQVL</sequence>
<dbReference type="InterPro" id="IPR015421">
    <property type="entry name" value="PyrdxlP-dep_Trfase_major"/>
</dbReference>
<keyword evidence="6" id="KW-0663">Pyridoxal phosphate</keyword>
<proteinExistence type="inferred from homology"/>
<dbReference type="PRINTS" id="PR00799">
    <property type="entry name" value="TRANSAMINASE"/>
</dbReference>
<dbReference type="PANTHER" id="PTHR11879">
    <property type="entry name" value="ASPARTATE AMINOTRANSFERASE"/>
    <property type="match status" value="1"/>
</dbReference>
<dbReference type="SUPFAM" id="SSF53383">
    <property type="entry name" value="PLP-dependent transferases"/>
    <property type="match status" value="1"/>
</dbReference>
<evidence type="ECO:0000256" key="4">
    <source>
        <dbReference type="ARBA" id="ARBA00022576"/>
    </source>
</evidence>
<accession>A0A1H6T1J3</accession>
<evidence type="ECO:0000313" key="10">
    <source>
        <dbReference type="Proteomes" id="UP000199005"/>
    </source>
</evidence>
<dbReference type="EC" id="2.6.1.-" evidence="7"/>
<dbReference type="AlphaFoldDB" id="A0A1H6T1J3"/>
<evidence type="ECO:0000313" key="9">
    <source>
        <dbReference type="EMBL" id="SEI70130.1"/>
    </source>
</evidence>
<dbReference type="NCBIfam" id="NF006719">
    <property type="entry name" value="PRK09257.1"/>
    <property type="match status" value="1"/>
</dbReference>
<evidence type="ECO:0000256" key="7">
    <source>
        <dbReference type="RuleBase" id="RU000481"/>
    </source>
</evidence>
<evidence type="ECO:0000256" key="6">
    <source>
        <dbReference type="ARBA" id="ARBA00022898"/>
    </source>
</evidence>
<dbReference type="GO" id="GO:0030170">
    <property type="term" value="F:pyridoxal phosphate binding"/>
    <property type="evidence" value="ECO:0007669"/>
    <property type="project" value="InterPro"/>
</dbReference>
<dbReference type="FunFam" id="3.40.640.10:FF:000015">
    <property type="entry name" value="Aspartate aminotransferase"/>
    <property type="match status" value="1"/>
</dbReference>
<dbReference type="FunFam" id="3.90.1150.10:FF:000001">
    <property type="entry name" value="Aspartate aminotransferase"/>
    <property type="match status" value="1"/>
</dbReference>
<dbReference type="InterPro" id="IPR000796">
    <property type="entry name" value="Asp_trans"/>
</dbReference>
<comment type="cofactor">
    <cofactor evidence="1 7">
        <name>pyridoxal 5'-phosphate</name>
        <dbReference type="ChEBI" id="CHEBI:597326"/>
    </cofactor>
</comment>
<dbReference type="Pfam" id="PF00155">
    <property type="entry name" value="Aminotran_1_2"/>
    <property type="match status" value="1"/>
</dbReference>
<dbReference type="Gene3D" id="3.90.1150.10">
    <property type="entry name" value="Aspartate Aminotransferase, domain 1"/>
    <property type="match status" value="1"/>
</dbReference>
<dbReference type="GO" id="GO:0042802">
    <property type="term" value="F:identical protein binding"/>
    <property type="evidence" value="ECO:0007669"/>
    <property type="project" value="TreeGrafter"/>
</dbReference>
<reference evidence="9 10" key="1">
    <citation type="submission" date="2016-10" db="EMBL/GenBank/DDBJ databases">
        <authorList>
            <person name="de Groot N.N."/>
        </authorList>
    </citation>
    <scope>NUCLEOTIDE SEQUENCE [LARGE SCALE GENOMIC DNA]</scope>
    <source>
        <strain evidence="9 10">DSM 1041</strain>
    </source>
</reference>
<evidence type="ECO:0000256" key="5">
    <source>
        <dbReference type="ARBA" id="ARBA00022679"/>
    </source>
</evidence>
<keyword evidence="5 7" id="KW-0808">Transferase</keyword>
<dbReference type="InterPro" id="IPR015422">
    <property type="entry name" value="PyrdxlP-dep_Trfase_small"/>
</dbReference>
<dbReference type="STRING" id="170623.SAMN04244579_01692"/>
<evidence type="ECO:0000256" key="1">
    <source>
        <dbReference type="ARBA" id="ARBA00001933"/>
    </source>
</evidence>
<feature type="domain" description="Aminotransferase class I/classII large" evidence="8">
    <location>
        <begin position="29"/>
        <end position="394"/>
    </location>
</feature>
<dbReference type="GO" id="GO:0004838">
    <property type="term" value="F:L-tyrosine-2-oxoglutarate transaminase activity"/>
    <property type="evidence" value="ECO:0007669"/>
    <property type="project" value="TreeGrafter"/>
</dbReference>
<evidence type="ECO:0000256" key="2">
    <source>
        <dbReference type="ARBA" id="ARBA00007441"/>
    </source>
</evidence>
<comment type="similarity">
    <text evidence="2 7">Belongs to the class-I pyridoxal-phosphate-dependent aminotransferase family.</text>
</comment>
<dbReference type="Gene3D" id="3.40.640.10">
    <property type="entry name" value="Type I PLP-dependent aspartate aminotransferase-like (Major domain)"/>
    <property type="match status" value="1"/>
</dbReference>
<evidence type="ECO:0000256" key="3">
    <source>
        <dbReference type="ARBA" id="ARBA00011738"/>
    </source>
</evidence>
<dbReference type="InterPro" id="IPR004839">
    <property type="entry name" value="Aminotransferase_I/II_large"/>
</dbReference>
<dbReference type="Proteomes" id="UP000199005">
    <property type="component" value="Unassembled WGS sequence"/>
</dbReference>
<protein>
    <recommendedName>
        <fullName evidence="7">Aminotransferase</fullName>
        <ecNumber evidence="7">2.6.1.-</ecNumber>
    </recommendedName>
</protein>
<keyword evidence="4 7" id="KW-0032">Aminotransferase</keyword>
<evidence type="ECO:0000259" key="8">
    <source>
        <dbReference type="Pfam" id="PF00155"/>
    </source>
</evidence>
<dbReference type="InterPro" id="IPR004838">
    <property type="entry name" value="NHTrfase_class1_PyrdxlP-BS"/>
</dbReference>
<name>A0A1H6T1J3_9GAMM</name>
<dbReference type="GO" id="GO:0005829">
    <property type="term" value="C:cytosol"/>
    <property type="evidence" value="ECO:0007669"/>
    <property type="project" value="TreeGrafter"/>
</dbReference>
<dbReference type="PANTHER" id="PTHR11879:SF37">
    <property type="entry name" value="AROMATIC-AMINO-ACID AMINOTRANSFERASE"/>
    <property type="match status" value="1"/>
</dbReference>
<dbReference type="EMBL" id="FNYO01000016">
    <property type="protein sequence ID" value="SEI70130.1"/>
    <property type="molecule type" value="Genomic_DNA"/>
</dbReference>
<gene>
    <name evidence="9" type="ORF">SAMN04244579_01692</name>
</gene>
<organism evidence="9 10">
    <name type="scientific">Azotobacter beijerinckii</name>
    <dbReference type="NCBI Taxonomy" id="170623"/>
    <lineage>
        <taxon>Bacteria</taxon>
        <taxon>Pseudomonadati</taxon>
        <taxon>Pseudomonadota</taxon>
        <taxon>Gammaproteobacteria</taxon>
        <taxon>Pseudomonadales</taxon>
        <taxon>Pseudomonadaceae</taxon>
        <taxon>Azotobacter</taxon>
    </lineage>
</organism>